<dbReference type="Proteomes" id="UP000006527">
    <property type="component" value="Segment"/>
</dbReference>
<dbReference type="KEGG" id="vg:10328697"/>
<protein>
    <submittedName>
        <fullName evidence="1">Uncharacterized protein</fullName>
    </submittedName>
</protein>
<dbReference type="OrthoDB" id="29178at10239"/>
<name>E3SL46_9CAUD</name>
<proteinExistence type="predicted"/>
<dbReference type="GeneID" id="10328697"/>
<organism evidence="1 2">
    <name type="scientific">Synechococcus phage S-SSM7</name>
    <dbReference type="NCBI Taxonomy" id="445686"/>
    <lineage>
        <taxon>Viruses</taxon>
        <taxon>Duplodnaviria</taxon>
        <taxon>Heunggongvirae</taxon>
        <taxon>Uroviricota</taxon>
        <taxon>Caudoviricetes</taxon>
        <taxon>Pantevenvirales</taxon>
        <taxon>Kyanoviridae</taxon>
        <taxon>Lipsvirus</taxon>
        <taxon>Lipsvirus ssm7</taxon>
    </lineage>
</organism>
<evidence type="ECO:0000313" key="2">
    <source>
        <dbReference type="Proteomes" id="UP000006527"/>
    </source>
</evidence>
<gene>
    <name evidence="1" type="ORF">SSSM7_128</name>
</gene>
<dbReference type="EMBL" id="GU071098">
    <property type="protein sequence ID" value="ADO98194.1"/>
    <property type="molecule type" value="Genomic_DNA"/>
</dbReference>
<evidence type="ECO:0000313" key="1">
    <source>
        <dbReference type="EMBL" id="ADO98194.1"/>
    </source>
</evidence>
<accession>E3SL46</accession>
<dbReference type="RefSeq" id="YP_004324181.1">
    <property type="nucleotide sequence ID" value="NC_015287.1"/>
</dbReference>
<reference evidence="1 2" key="1">
    <citation type="journal article" date="2010" name="Environ. Microbiol.">
        <title>Genomic analysis of oceanic cyanobacterial myoviruses compared with T4-like myoviruses from diverse hosts and environments.</title>
        <authorList>
            <person name="Sullivan M.B."/>
            <person name="Huang K.H."/>
            <person name="Ignacio-Espinoza J.C."/>
            <person name="Berlin A.M."/>
            <person name="Kelly L."/>
            <person name="Weigele P.R."/>
            <person name="DeFrancesco A.S."/>
            <person name="Kern S.E."/>
            <person name="Thompson L.R."/>
            <person name="Young S."/>
            <person name="Yandava C."/>
            <person name="Fu R."/>
            <person name="Krastins B."/>
            <person name="Chase M."/>
            <person name="Sarracino D."/>
            <person name="Osburne M.S."/>
            <person name="Henn M.R."/>
            <person name="Chisholm S.W."/>
        </authorList>
    </citation>
    <scope>NUCLEOTIDE SEQUENCE [LARGE SCALE GENOMIC DNA]</scope>
    <source>
        <strain evidence="1">8109-3</strain>
    </source>
</reference>
<keyword evidence="2" id="KW-1185">Reference proteome</keyword>
<sequence length="74" mass="9034">MEKKMEKLKISKSDLMHHRLQAWLRDHTCQDIEYLGEQEDHNGEMKHLYRIGEHKVFHDQVEELEMVEVDEDED</sequence>